<proteinExistence type="predicted"/>
<dbReference type="EMBL" id="MBFS01001754">
    <property type="protein sequence ID" value="PVV00658.1"/>
    <property type="molecule type" value="Genomic_DNA"/>
</dbReference>
<comment type="caution">
    <text evidence="2">The sequence shown here is derived from an EMBL/GenBank/DDBJ whole genome shotgun (WGS) entry which is preliminary data.</text>
</comment>
<dbReference type="PANTHER" id="PTHR23204">
    <property type="entry name" value="CLEAVAGE AND POLYADENYLATION SPECIFIC FACTOR"/>
    <property type="match status" value="1"/>
</dbReference>
<dbReference type="GO" id="GO:0006397">
    <property type="term" value="P:mRNA processing"/>
    <property type="evidence" value="ECO:0007669"/>
    <property type="project" value="UniProtKB-KW"/>
</dbReference>
<evidence type="ECO:0000313" key="3">
    <source>
        <dbReference type="Proteomes" id="UP000245609"/>
    </source>
</evidence>
<feature type="region of interest" description="Disordered" evidence="1">
    <location>
        <begin position="227"/>
        <end position="264"/>
    </location>
</feature>
<dbReference type="InterPro" id="IPR035979">
    <property type="entry name" value="RBD_domain_sf"/>
</dbReference>
<dbReference type="Proteomes" id="UP000245609">
    <property type="component" value="Unassembled WGS sequence"/>
</dbReference>
<keyword evidence="3" id="KW-1185">Reference proteome</keyword>
<sequence length="264" mass="29323">ITQENEEQDAKTIAEADLFEDLNSLEQINANTSNKESEPSTDPLKGPNSNVDDPALKLNREDSSDDSQLQVEITISNLGWWVSENDIRNTCALVGVDKSITELVFLENKANGKSKGAYSGDMAIVNYTLQQPQISKISASKDEMFNKRGQAPMPMNPRLPMHAGGMHPIPLNMQRPQMNFMVPMQMQMQGIGLNPNQIQAQQMMNRNSYAFPGHPGFMMQQRMSNIPQNTMQPRPPGHPPNVPSPVKNNPAPSTPQKRKADDNS</sequence>
<feature type="non-terminal residue" evidence="2">
    <location>
        <position position="1"/>
    </location>
</feature>
<name>A0A2T9Z7T9_9FUNG</name>
<accession>A0A2T9Z7T9</accession>
<dbReference type="InterPro" id="IPR034772">
    <property type="entry name" value="CPSF6/7"/>
</dbReference>
<dbReference type="AlphaFoldDB" id="A0A2T9Z7T9"/>
<dbReference type="GO" id="GO:0005634">
    <property type="term" value="C:nucleus"/>
    <property type="evidence" value="ECO:0007669"/>
    <property type="project" value="UniProtKB-SubCell"/>
</dbReference>
<evidence type="ECO:0000256" key="1">
    <source>
        <dbReference type="SAM" id="MobiDB-lite"/>
    </source>
</evidence>
<feature type="region of interest" description="Disordered" evidence="1">
    <location>
        <begin position="29"/>
        <end position="55"/>
    </location>
</feature>
<dbReference type="OrthoDB" id="10065185at2759"/>
<organism evidence="2 3">
    <name type="scientific">Smittium megazygosporum</name>
    <dbReference type="NCBI Taxonomy" id="133381"/>
    <lineage>
        <taxon>Eukaryota</taxon>
        <taxon>Fungi</taxon>
        <taxon>Fungi incertae sedis</taxon>
        <taxon>Zoopagomycota</taxon>
        <taxon>Kickxellomycotina</taxon>
        <taxon>Harpellomycetes</taxon>
        <taxon>Harpellales</taxon>
        <taxon>Legeriomycetaceae</taxon>
        <taxon>Smittium</taxon>
    </lineage>
</organism>
<evidence type="ECO:0000313" key="2">
    <source>
        <dbReference type="EMBL" id="PVV00658.1"/>
    </source>
</evidence>
<dbReference type="GO" id="GO:0003676">
    <property type="term" value="F:nucleic acid binding"/>
    <property type="evidence" value="ECO:0007669"/>
    <property type="project" value="InterPro"/>
</dbReference>
<gene>
    <name evidence="2" type="ORF">BB560_004949</name>
</gene>
<protein>
    <recommendedName>
        <fullName evidence="4">RRM domain-containing protein</fullName>
    </recommendedName>
</protein>
<feature type="compositionally biased region" description="Pro residues" evidence="1">
    <location>
        <begin position="233"/>
        <end position="243"/>
    </location>
</feature>
<reference evidence="2 3" key="1">
    <citation type="journal article" date="2018" name="MBio">
        <title>Comparative Genomics Reveals the Core Gene Toolbox for the Fungus-Insect Symbiosis.</title>
        <authorList>
            <person name="Wang Y."/>
            <person name="Stata M."/>
            <person name="Wang W."/>
            <person name="Stajich J.E."/>
            <person name="White M.M."/>
            <person name="Moncalvo J.M."/>
        </authorList>
    </citation>
    <scope>NUCLEOTIDE SEQUENCE [LARGE SCALE GENOMIC DNA]</scope>
    <source>
        <strain evidence="2 3">SC-DP-2</strain>
    </source>
</reference>
<dbReference type="SUPFAM" id="SSF54928">
    <property type="entry name" value="RNA-binding domain, RBD"/>
    <property type="match status" value="1"/>
</dbReference>
<dbReference type="STRING" id="133381.A0A2T9Z7T9"/>
<evidence type="ECO:0008006" key="4">
    <source>
        <dbReference type="Google" id="ProtNLM"/>
    </source>
</evidence>